<dbReference type="InterPro" id="IPR000884">
    <property type="entry name" value="TSP1_rpt"/>
</dbReference>
<dbReference type="PROSITE" id="PS50092">
    <property type="entry name" value="TSP1"/>
    <property type="match status" value="1"/>
</dbReference>
<keyword evidence="3" id="KW-1185">Reference proteome</keyword>
<dbReference type="PANTHER" id="PTHR16311:SF3">
    <property type="entry name" value="THROMBOSPONDIN TYPE-1 DOMAIN-CONTAINING PROTEIN 1"/>
    <property type="match status" value="1"/>
</dbReference>
<keyword evidence="1" id="KW-1015">Disulfide bond</keyword>
<dbReference type="STRING" id="36087.A0A077Z7Y7"/>
<dbReference type="Proteomes" id="UP000030665">
    <property type="component" value="Unassembled WGS sequence"/>
</dbReference>
<proteinExistence type="predicted"/>
<dbReference type="SMART" id="SM00209">
    <property type="entry name" value="TSP1"/>
    <property type="match status" value="1"/>
</dbReference>
<dbReference type="InterPro" id="IPR036383">
    <property type="entry name" value="TSP1_rpt_sf"/>
</dbReference>
<dbReference type="InterPro" id="IPR038877">
    <property type="entry name" value="THSD1"/>
</dbReference>
<dbReference type="GO" id="GO:0071944">
    <property type="term" value="C:cell periphery"/>
    <property type="evidence" value="ECO:0007669"/>
    <property type="project" value="TreeGrafter"/>
</dbReference>
<dbReference type="OrthoDB" id="446173at2759"/>
<name>A0A077Z7Y7_TRITR</name>
<evidence type="ECO:0000313" key="2">
    <source>
        <dbReference type="EMBL" id="CDW56331.1"/>
    </source>
</evidence>
<dbReference type="EMBL" id="HG806029">
    <property type="protein sequence ID" value="CDW56331.1"/>
    <property type="molecule type" value="Genomic_DNA"/>
</dbReference>
<reference evidence="2" key="1">
    <citation type="submission" date="2014-01" db="EMBL/GenBank/DDBJ databases">
        <authorList>
            <person name="Aslett M."/>
        </authorList>
    </citation>
    <scope>NUCLEOTIDE SEQUENCE</scope>
</reference>
<accession>A0A077Z7Y7</accession>
<evidence type="ECO:0000256" key="1">
    <source>
        <dbReference type="ARBA" id="ARBA00023157"/>
    </source>
</evidence>
<organism evidence="2 3">
    <name type="scientific">Trichuris trichiura</name>
    <name type="common">Whipworm</name>
    <name type="synonym">Trichocephalus trichiurus</name>
    <dbReference type="NCBI Taxonomy" id="36087"/>
    <lineage>
        <taxon>Eukaryota</taxon>
        <taxon>Metazoa</taxon>
        <taxon>Ecdysozoa</taxon>
        <taxon>Nematoda</taxon>
        <taxon>Enoplea</taxon>
        <taxon>Dorylaimia</taxon>
        <taxon>Trichinellida</taxon>
        <taxon>Trichuridae</taxon>
        <taxon>Trichuris</taxon>
    </lineage>
</organism>
<gene>
    <name evidence="2" type="ORF">TTRE_0000460801</name>
</gene>
<dbReference type="PANTHER" id="PTHR16311">
    <property type="entry name" value="THROMBOSPONDIN TYPE I DOMAIN-CONTAINING 1"/>
    <property type="match status" value="1"/>
</dbReference>
<dbReference type="Gene3D" id="2.20.100.10">
    <property type="entry name" value="Thrombospondin type-1 (TSP1) repeat"/>
    <property type="match status" value="1"/>
</dbReference>
<dbReference type="AlphaFoldDB" id="A0A077Z7Y7"/>
<sequence>MTCLISFVTTCSHCVTSKCFVKNLSKNSLSVLSGPVVVKLMISKLEVPVLISVRRNDIAQNLTSSNNIVLIGVEQVFSKLTTLLHELSACTVLSVHQWKEYAIQMRTDRLFPCEGIGISVSTRTPNCSSDVVLHQLRLLAIQDRLYSPIETKRRGIYVGEQRLQPGVSVVNFHCNYFDLIYPEYCFRMVSVLGDGFVQQHAQRCVSTELKTRVPIHGRWSAWKGWGSCSTGCNAVQHRFRFCDNPPPRFGGRFCEGVGMETARCNSSCHGRLNLSEFFLSSEHSMTTSHEAPAYCLIFFIKLFFSSISICTYDNSRTVSAISYCLKFYTFIVVSC</sequence>
<evidence type="ECO:0000313" key="3">
    <source>
        <dbReference type="Proteomes" id="UP000030665"/>
    </source>
</evidence>
<dbReference type="FunFam" id="2.20.100.10:FF:000002">
    <property type="entry name" value="Unc-5 netrin receptor C"/>
    <property type="match status" value="1"/>
</dbReference>
<protein>
    <submittedName>
        <fullName evidence="2">Uncharacterized protein</fullName>
    </submittedName>
</protein>
<reference evidence="2" key="2">
    <citation type="submission" date="2014-03" db="EMBL/GenBank/DDBJ databases">
        <title>The whipworm genome and dual-species transcriptomics of an intimate host-pathogen interaction.</title>
        <authorList>
            <person name="Foth B.J."/>
            <person name="Tsai I.J."/>
            <person name="Reid A.J."/>
            <person name="Bancroft A.J."/>
            <person name="Nichol S."/>
            <person name="Tracey A."/>
            <person name="Holroyd N."/>
            <person name="Cotton J.A."/>
            <person name="Stanley E.J."/>
            <person name="Zarowiecki M."/>
            <person name="Liu J.Z."/>
            <person name="Huckvale T."/>
            <person name="Cooper P.J."/>
            <person name="Grencis R.K."/>
            <person name="Berriman M."/>
        </authorList>
    </citation>
    <scope>NUCLEOTIDE SEQUENCE [LARGE SCALE GENOMIC DNA]</scope>
</reference>
<dbReference type="SUPFAM" id="SSF82895">
    <property type="entry name" value="TSP-1 type 1 repeat"/>
    <property type="match status" value="1"/>
</dbReference>